<organism evidence="4 5">
    <name type="scientific">Saprolegnia parasitica (strain CBS 223.65)</name>
    <dbReference type="NCBI Taxonomy" id="695850"/>
    <lineage>
        <taxon>Eukaryota</taxon>
        <taxon>Sar</taxon>
        <taxon>Stramenopiles</taxon>
        <taxon>Oomycota</taxon>
        <taxon>Saprolegniomycetes</taxon>
        <taxon>Saprolegniales</taxon>
        <taxon>Saprolegniaceae</taxon>
        <taxon>Saprolegnia</taxon>
    </lineage>
</organism>
<gene>
    <name evidence="4" type="ORF">SPRG_03451</name>
</gene>
<feature type="domain" description="EF-hand" evidence="3">
    <location>
        <begin position="5"/>
        <end position="40"/>
    </location>
</feature>
<proteinExistence type="predicted"/>
<feature type="domain" description="EF-hand" evidence="3">
    <location>
        <begin position="80"/>
        <end position="115"/>
    </location>
</feature>
<dbReference type="Gene3D" id="1.10.238.10">
    <property type="entry name" value="EF-hand"/>
    <property type="match status" value="2"/>
</dbReference>
<feature type="domain" description="EF-hand" evidence="3">
    <location>
        <begin position="116"/>
        <end position="151"/>
    </location>
</feature>
<dbReference type="PROSITE" id="PS00018">
    <property type="entry name" value="EF_HAND_1"/>
    <property type="match status" value="1"/>
</dbReference>
<sequence>MQAATALAAVDECYRHCDKRQKGYLDKDELKWAITALLGSTPTKLVLCQMFEELRATYPDVKVPRDRFVSVISSRVLNIDITETLRRWFKAFDCASQGYISFESFSDACAQVVPHMRPSIVHELFREADTNGDGKVTFSDFERVMLISMTLPPL</sequence>
<accession>A0A067CLW7</accession>
<dbReference type="VEuPathDB" id="FungiDB:SPRG_03451"/>
<keyword evidence="5" id="KW-1185">Reference proteome</keyword>
<evidence type="ECO:0000256" key="1">
    <source>
        <dbReference type="ARBA" id="ARBA00022737"/>
    </source>
</evidence>
<dbReference type="Pfam" id="PF13499">
    <property type="entry name" value="EF-hand_7"/>
    <property type="match status" value="1"/>
</dbReference>
<dbReference type="InterPro" id="IPR011992">
    <property type="entry name" value="EF-hand-dom_pair"/>
</dbReference>
<evidence type="ECO:0000313" key="4">
    <source>
        <dbReference type="EMBL" id="KDO31523.1"/>
    </source>
</evidence>
<keyword evidence="1" id="KW-0677">Repeat</keyword>
<dbReference type="FunFam" id="1.10.238.10:FF:000003">
    <property type="entry name" value="Calmodulin A"/>
    <property type="match status" value="1"/>
</dbReference>
<dbReference type="CDD" id="cd00051">
    <property type="entry name" value="EFh"/>
    <property type="match status" value="1"/>
</dbReference>
<dbReference type="RefSeq" id="XP_012197433.1">
    <property type="nucleotide sequence ID" value="XM_012342043.1"/>
</dbReference>
<dbReference type="EMBL" id="KK583197">
    <property type="protein sequence ID" value="KDO31523.1"/>
    <property type="molecule type" value="Genomic_DNA"/>
</dbReference>
<dbReference type="OrthoDB" id="26525at2759"/>
<dbReference type="InterPro" id="IPR002048">
    <property type="entry name" value="EF_hand_dom"/>
</dbReference>
<dbReference type="InterPro" id="IPR050145">
    <property type="entry name" value="Centrin_CML-like"/>
</dbReference>
<dbReference type="SMART" id="SM00054">
    <property type="entry name" value="EFh"/>
    <property type="match status" value="3"/>
</dbReference>
<dbReference type="InterPro" id="IPR018247">
    <property type="entry name" value="EF_Hand_1_Ca_BS"/>
</dbReference>
<dbReference type="SUPFAM" id="SSF47473">
    <property type="entry name" value="EF-hand"/>
    <property type="match status" value="1"/>
</dbReference>
<dbReference type="GO" id="GO:0005509">
    <property type="term" value="F:calcium ion binding"/>
    <property type="evidence" value="ECO:0007669"/>
    <property type="project" value="InterPro"/>
</dbReference>
<protein>
    <recommendedName>
        <fullName evidence="3">EF-hand domain-containing protein</fullName>
    </recommendedName>
</protein>
<dbReference type="KEGG" id="spar:SPRG_03451"/>
<dbReference type="GeneID" id="24125957"/>
<dbReference type="PANTHER" id="PTHR23050">
    <property type="entry name" value="CALCIUM BINDING PROTEIN"/>
    <property type="match status" value="1"/>
</dbReference>
<dbReference type="PROSITE" id="PS50222">
    <property type="entry name" value="EF_HAND_2"/>
    <property type="match status" value="3"/>
</dbReference>
<keyword evidence="2" id="KW-0106">Calcium</keyword>
<dbReference type="AlphaFoldDB" id="A0A067CLW7"/>
<name>A0A067CLW7_SAPPC</name>
<dbReference type="STRING" id="695850.A0A067CLW7"/>
<evidence type="ECO:0000256" key="2">
    <source>
        <dbReference type="ARBA" id="ARBA00022837"/>
    </source>
</evidence>
<reference evidence="4 5" key="1">
    <citation type="journal article" date="2013" name="PLoS Genet.">
        <title>Distinctive expansion of potential virulence genes in the genome of the oomycete fish pathogen Saprolegnia parasitica.</title>
        <authorList>
            <person name="Jiang R.H."/>
            <person name="de Bruijn I."/>
            <person name="Haas B.J."/>
            <person name="Belmonte R."/>
            <person name="Lobach L."/>
            <person name="Christie J."/>
            <person name="van den Ackerveken G."/>
            <person name="Bottin A."/>
            <person name="Bulone V."/>
            <person name="Diaz-Moreno S.M."/>
            <person name="Dumas B."/>
            <person name="Fan L."/>
            <person name="Gaulin E."/>
            <person name="Govers F."/>
            <person name="Grenville-Briggs L.J."/>
            <person name="Horner N.R."/>
            <person name="Levin J.Z."/>
            <person name="Mammella M."/>
            <person name="Meijer H.J."/>
            <person name="Morris P."/>
            <person name="Nusbaum C."/>
            <person name="Oome S."/>
            <person name="Phillips A.J."/>
            <person name="van Rooyen D."/>
            <person name="Rzeszutek E."/>
            <person name="Saraiva M."/>
            <person name="Secombes C.J."/>
            <person name="Seidl M.F."/>
            <person name="Snel B."/>
            <person name="Stassen J.H."/>
            <person name="Sykes S."/>
            <person name="Tripathy S."/>
            <person name="van den Berg H."/>
            <person name="Vega-Arreguin J.C."/>
            <person name="Wawra S."/>
            <person name="Young S.K."/>
            <person name="Zeng Q."/>
            <person name="Dieguez-Uribeondo J."/>
            <person name="Russ C."/>
            <person name="Tyler B.M."/>
            <person name="van West P."/>
        </authorList>
    </citation>
    <scope>NUCLEOTIDE SEQUENCE [LARGE SCALE GENOMIC DNA]</scope>
    <source>
        <strain evidence="4 5">CBS 223.65</strain>
    </source>
</reference>
<dbReference type="OMA" id="YAMKHGQ"/>
<evidence type="ECO:0000313" key="5">
    <source>
        <dbReference type="Proteomes" id="UP000030745"/>
    </source>
</evidence>
<dbReference type="Proteomes" id="UP000030745">
    <property type="component" value="Unassembled WGS sequence"/>
</dbReference>
<evidence type="ECO:0000259" key="3">
    <source>
        <dbReference type="PROSITE" id="PS50222"/>
    </source>
</evidence>